<protein>
    <submittedName>
        <fullName evidence="2">Uncharacterized protein</fullName>
    </submittedName>
</protein>
<sequence length="107" mass="12289">MDEECEKVIARFLKSDHFSDMQFEQYFKDFELLCRWMMKHHNHVADFANLDFEAIDIEILADEANEKEGETIVEATEVVEGEGVATERANNETQTEAGRVEEVVSAS</sequence>
<feature type="compositionally biased region" description="Basic and acidic residues" evidence="1">
    <location>
        <begin position="98"/>
        <end position="107"/>
    </location>
</feature>
<dbReference type="Proteomes" id="UP001459277">
    <property type="component" value="Unassembled WGS sequence"/>
</dbReference>
<dbReference type="EMBL" id="JAZDWU010000003">
    <property type="protein sequence ID" value="KAL0008293.1"/>
    <property type="molecule type" value="Genomic_DNA"/>
</dbReference>
<evidence type="ECO:0000313" key="2">
    <source>
        <dbReference type="EMBL" id="KAL0008293.1"/>
    </source>
</evidence>
<keyword evidence="3" id="KW-1185">Reference proteome</keyword>
<feature type="region of interest" description="Disordered" evidence="1">
    <location>
        <begin position="87"/>
        <end position="107"/>
    </location>
</feature>
<gene>
    <name evidence="2" type="ORF">SO802_009795</name>
</gene>
<evidence type="ECO:0000313" key="3">
    <source>
        <dbReference type="Proteomes" id="UP001459277"/>
    </source>
</evidence>
<dbReference type="AlphaFoldDB" id="A0AAW2DF17"/>
<evidence type="ECO:0000256" key="1">
    <source>
        <dbReference type="SAM" id="MobiDB-lite"/>
    </source>
</evidence>
<comment type="caution">
    <text evidence="2">The sequence shown here is derived from an EMBL/GenBank/DDBJ whole genome shotgun (WGS) entry which is preliminary data.</text>
</comment>
<proteinExistence type="predicted"/>
<name>A0AAW2DF17_9ROSI</name>
<accession>A0AAW2DF17</accession>
<organism evidence="2 3">
    <name type="scientific">Lithocarpus litseifolius</name>
    <dbReference type="NCBI Taxonomy" id="425828"/>
    <lineage>
        <taxon>Eukaryota</taxon>
        <taxon>Viridiplantae</taxon>
        <taxon>Streptophyta</taxon>
        <taxon>Embryophyta</taxon>
        <taxon>Tracheophyta</taxon>
        <taxon>Spermatophyta</taxon>
        <taxon>Magnoliopsida</taxon>
        <taxon>eudicotyledons</taxon>
        <taxon>Gunneridae</taxon>
        <taxon>Pentapetalae</taxon>
        <taxon>rosids</taxon>
        <taxon>fabids</taxon>
        <taxon>Fagales</taxon>
        <taxon>Fagaceae</taxon>
        <taxon>Lithocarpus</taxon>
    </lineage>
</organism>
<reference evidence="2 3" key="1">
    <citation type="submission" date="2024-01" db="EMBL/GenBank/DDBJ databases">
        <title>A telomere-to-telomere, gap-free genome of sweet tea (Lithocarpus litseifolius).</title>
        <authorList>
            <person name="Zhou J."/>
        </authorList>
    </citation>
    <scope>NUCLEOTIDE SEQUENCE [LARGE SCALE GENOMIC DNA]</scope>
    <source>
        <strain evidence="2">Zhou-2022a</strain>
        <tissue evidence="2">Leaf</tissue>
    </source>
</reference>